<dbReference type="PROSITE" id="PS50901">
    <property type="entry name" value="FTSK"/>
    <property type="match status" value="1"/>
</dbReference>
<keyword evidence="4" id="KW-0812">Transmembrane</keyword>
<dbReference type="PANTHER" id="PTHR22683:SF41">
    <property type="entry name" value="DNA TRANSLOCASE FTSK"/>
    <property type="match status" value="1"/>
</dbReference>
<evidence type="ECO:0000259" key="5">
    <source>
        <dbReference type="PROSITE" id="PS50901"/>
    </source>
</evidence>
<keyword evidence="4" id="KW-1133">Transmembrane helix</keyword>
<dbReference type="Pfam" id="PF01580">
    <property type="entry name" value="FtsK_SpoIIIE"/>
    <property type="match status" value="2"/>
</dbReference>
<feature type="transmembrane region" description="Helical" evidence="4">
    <location>
        <begin position="6"/>
        <end position="25"/>
    </location>
</feature>
<sequence length="465" mass="51034">MTADTLVYLIPCLFTLAVILGLVAWNRRHPVSFWLVLGYPRKAISVYFTWGNVAAGCGLTTKRRRWRWTFDGIPALGTALHTGGATSQRRKVRRVAVDKPPRLGLVRPSANGFRVRVGLADGQTPDDYAAKLPNLAHAWRVHSVRVLDWRPGRVTLQATRRDPLVEVGVPVLADGLLRVRVGLLETSAPWVIDFRTVPHWLITGATQSGKSTLLNALICGLAPQPVALIGFDLKGGVELTPYSERMTELATERADCVHVLNDLVAEIKRRMALCKQHRVRNIWKLPEQLRPVPVVVLVDEVAELFLMADKSEKDEIAATAVQLIRLAQLGRAFGLYLLVCGQRVGSDLGSGVTALRAQLSGRICHRVNDPETANMTLGDMDPAALQAARLIPANQPGVAVLAADDGRWYRVRSAYVSEEQAEQAAATYAHLRPSWAEMTTVTVPPVSDEEFAGYVPDAQPESDPV</sequence>
<evidence type="ECO:0000256" key="2">
    <source>
        <dbReference type="ARBA" id="ARBA00022840"/>
    </source>
</evidence>
<evidence type="ECO:0000313" key="6">
    <source>
        <dbReference type="EMBL" id="MFC0866320.1"/>
    </source>
</evidence>
<keyword evidence="1 3" id="KW-0547">Nucleotide-binding</keyword>
<dbReference type="InterPro" id="IPR050206">
    <property type="entry name" value="FtsK/SpoIIIE/SftA"/>
</dbReference>
<dbReference type="InterPro" id="IPR002543">
    <property type="entry name" value="FtsK_dom"/>
</dbReference>
<evidence type="ECO:0000256" key="3">
    <source>
        <dbReference type="PROSITE-ProRule" id="PRU00289"/>
    </source>
</evidence>
<dbReference type="InterPro" id="IPR003593">
    <property type="entry name" value="AAA+_ATPase"/>
</dbReference>
<evidence type="ECO:0000256" key="4">
    <source>
        <dbReference type="SAM" id="Phobius"/>
    </source>
</evidence>
<keyword evidence="7" id="KW-1185">Reference proteome</keyword>
<keyword evidence="2 3" id="KW-0067">ATP-binding</keyword>
<name>A0ABV6UDS1_9ACTN</name>
<dbReference type="Gene3D" id="3.40.50.300">
    <property type="entry name" value="P-loop containing nucleotide triphosphate hydrolases"/>
    <property type="match status" value="1"/>
</dbReference>
<organism evidence="6 7">
    <name type="scientific">Sphaerimonospora cavernae</name>
    <dbReference type="NCBI Taxonomy" id="1740611"/>
    <lineage>
        <taxon>Bacteria</taxon>
        <taxon>Bacillati</taxon>
        <taxon>Actinomycetota</taxon>
        <taxon>Actinomycetes</taxon>
        <taxon>Streptosporangiales</taxon>
        <taxon>Streptosporangiaceae</taxon>
        <taxon>Sphaerimonospora</taxon>
    </lineage>
</organism>
<evidence type="ECO:0000256" key="1">
    <source>
        <dbReference type="ARBA" id="ARBA00022741"/>
    </source>
</evidence>
<dbReference type="PANTHER" id="PTHR22683">
    <property type="entry name" value="SPORULATION PROTEIN RELATED"/>
    <property type="match status" value="1"/>
</dbReference>
<protein>
    <submittedName>
        <fullName evidence="6">FtsK/SpoIIIE domain-containing protein</fullName>
    </submittedName>
</protein>
<dbReference type="SMART" id="SM00382">
    <property type="entry name" value="AAA"/>
    <property type="match status" value="1"/>
</dbReference>
<reference evidence="6 7" key="1">
    <citation type="submission" date="2024-09" db="EMBL/GenBank/DDBJ databases">
        <authorList>
            <person name="Sun Q."/>
            <person name="Mori K."/>
        </authorList>
    </citation>
    <scope>NUCLEOTIDE SEQUENCE [LARGE SCALE GENOMIC DNA]</scope>
    <source>
        <strain evidence="6 7">TBRC 1851</strain>
    </source>
</reference>
<dbReference type="EMBL" id="JBHMQT010000072">
    <property type="protein sequence ID" value="MFC0866320.1"/>
    <property type="molecule type" value="Genomic_DNA"/>
</dbReference>
<keyword evidence="4" id="KW-0472">Membrane</keyword>
<dbReference type="InterPro" id="IPR027417">
    <property type="entry name" value="P-loop_NTPase"/>
</dbReference>
<dbReference type="SUPFAM" id="SSF52540">
    <property type="entry name" value="P-loop containing nucleoside triphosphate hydrolases"/>
    <property type="match status" value="1"/>
</dbReference>
<comment type="caution">
    <text evidence="6">The sequence shown here is derived from an EMBL/GenBank/DDBJ whole genome shotgun (WGS) entry which is preliminary data.</text>
</comment>
<evidence type="ECO:0000313" key="7">
    <source>
        <dbReference type="Proteomes" id="UP001589870"/>
    </source>
</evidence>
<dbReference type="Proteomes" id="UP001589870">
    <property type="component" value="Unassembled WGS sequence"/>
</dbReference>
<proteinExistence type="predicted"/>
<feature type="domain" description="FtsK" evidence="5">
    <location>
        <begin position="187"/>
        <end position="374"/>
    </location>
</feature>
<dbReference type="RefSeq" id="WP_394304313.1">
    <property type="nucleotide sequence ID" value="NZ_JBHMQT010000072.1"/>
</dbReference>
<accession>A0ABV6UDS1</accession>
<gene>
    <name evidence="6" type="ORF">ACFHYQ_28910</name>
</gene>
<feature type="binding site" evidence="3">
    <location>
        <begin position="204"/>
        <end position="211"/>
    </location>
    <ligand>
        <name>ATP</name>
        <dbReference type="ChEBI" id="CHEBI:30616"/>
    </ligand>
</feature>